<name>A0ABU6VB40_9FABA</name>
<keyword evidence="2" id="KW-1185">Reference proteome</keyword>
<accession>A0ABU6VB40</accession>
<reference evidence="1 2" key="1">
    <citation type="journal article" date="2023" name="Plants (Basel)">
        <title>Bridging the Gap: Combining Genomics and Transcriptomics Approaches to Understand Stylosanthes scabra, an Orphan Legume from the Brazilian Caatinga.</title>
        <authorList>
            <person name="Ferreira-Neto J.R.C."/>
            <person name="da Silva M.D."/>
            <person name="Binneck E."/>
            <person name="de Melo N.F."/>
            <person name="da Silva R.H."/>
            <person name="de Melo A.L.T.M."/>
            <person name="Pandolfi V."/>
            <person name="Bustamante F.O."/>
            <person name="Brasileiro-Vidal A.C."/>
            <person name="Benko-Iseppon A.M."/>
        </authorList>
    </citation>
    <scope>NUCLEOTIDE SEQUENCE [LARGE SCALE GENOMIC DNA]</scope>
    <source>
        <tissue evidence="1">Leaves</tissue>
    </source>
</reference>
<dbReference type="Proteomes" id="UP001341840">
    <property type="component" value="Unassembled WGS sequence"/>
</dbReference>
<organism evidence="1 2">
    <name type="scientific">Stylosanthes scabra</name>
    <dbReference type="NCBI Taxonomy" id="79078"/>
    <lineage>
        <taxon>Eukaryota</taxon>
        <taxon>Viridiplantae</taxon>
        <taxon>Streptophyta</taxon>
        <taxon>Embryophyta</taxon>
        <taxon>Tracheophyta</taxon>
        <taxon>Spermatophyta</taxon>
        <taxon>Magnoliopsida</taxon>
        <taxon>eudicotyledons</taxon>
        <taxon>Gunneridae</taxon>
        <taxon>Pentapetalae</taxon>
        <taxon>rosids</taxon>
        <taxon>fabids</taxon>
        <taxon>Fabales</taxon>
        <taxon>Fabaceae</taxon>
        <taxon>Papilionoideae</taxon>
        <taxon>50 kb inversion clade</taxon>
        <taxon>dalbergioids sensu lato</taxon>
        <taxon>Dalbergieae</taxon>
        <taxon>Pterocarpus clade</taxon>
        <taxon>Stylosanthes</taxon>
    </lineage>
</organism>
<comment type="caution">
    <text evidence="1">The sequence shown here is derived from an EMBL/GenBank/DDBJ whole genome shotgun (WGS) entry which is preliminary data.</text>
</comment>
<proteinExistence type="predicted"/>
<protein>
    <submittedName>
        <fullName evidence="1">Uncharacterized protein</fullName>
    </submittedName>
</protein>
<dbReference type="EMBL" id="JASCZI010151205">
    <property type="protein sequence ID" value="MED6170895.1"/>
    <property type="molecule type" value="Genomic_DNA"/>
</dbReference>
<gene>
    <name evidence="1" type="ORF">PIB30_035578</name>
</gene>
<sequence>MKELGKFRDGRSIPESVIEGSLHIVRNERRPAQRAGPLLVPHPTVKASPVEYVAAVSEASDLVLPLELVETHRAALLRGVRHLRESDDREDFPDEECGDGVEFGVERVLVDGVGFQEILEAKVVEESGNEFSE</sequence>
<evidence type="ECO:0000313" key="2">
    <source>
        <dbReference type="Proteomes" id="UP001341840"/>
    </source>
</evidence>
<evidence type="ECO:0000313" key="1">
    <source>
        <dbReference type="EMBL" id="MED6170895.1"/>
    </source>
</evidence>